<dbReference type="AlphaFoldDB" id="A0A1S2VJ13"/>
<dbReference type="PANTHER" id="PTHR38479">
    <property type="entry name" value="LMO0824 PROTEIN"/>
    <property type="match status" value="1"/>
</dbReference>
<dbReference type="RefSeq" id="WP_071503806.1">
    <property type="nucleotide sequence ID" value="NZ_MORL01000006.1"/>
</dbReference>
<dbReference type="OrthoDB" id="2210247at2"/>
<evidence type="ECO:0000313" key="2">
    <source>
        <dbReference type="Proteomes" id="UP000181790"/>
    </source>
</evidence>
<sequence>MNPNPIAIQRLHSQQLIQSDHTSVSGVVRWMGAMQAQDYDMAKWGIGARLLGSTEAQIEAALDRGEIVRTHIMRPTWHFVAADDIYWLLDLTAPHVKRALAGYLRKQELDEPVLQKSGGLIEQALDGQQYLTRQEIMTLLQQHGIPTNDLRSANIMFWAELTGLVCNGPRRGKAHTYGLLRERVPVVRRLDRDEALAELATRYFASHGPASLRDFVWWSGLGSTDARKAIQLAGPALVSQTIQDITYWMAPETVDKQQLTDQHIHFLPAFDEFMVSYTDRSASINPVHVRQAMTGNGIFWPIIVVDGQVIGVWKRAVKPTHLQLDCSFFAGYPEPLIRQIRDQIAPYGAYWQLPVRFK</sequence>
<evidence type="ECO:0000313" key="1">
    <source>
        <dbReference type="EMBL" id="OIN58703.1"/>
    </source>
</evidence>
<gene>
    <name evidence="1" type="ORF">BLX24_14190</name>
</gene>
<comment type="caution">
    <text evidence="1">The sequence shown here is derived from an EMBL/GenBank/DDBJ whole genome shotgun (WGS) entry which is preliminary data.</text>
</comment>
<accession>A0A1S2VJ13</accession>
<protein>
    <recommendedName>
        <fullName evidence="3">Winged helix DNA-binding domain-containing protein</fullName>
    </recommendedName>
</protein>
<proteinExistence type="predicted"/>
<organism evidence="1 2">
    <name type="scientific">Arsenicibacter rosenii</name>
    <dbReference type="NCBI Taxonomy" id="1750698"/>
    <lineage>
        <taxon>Bacteria</taxon>
        <taxon>Pseudomonadati</taxon>
        <taxon>Bacteroidota</taxon>
        <taxon>Cytophagia</taxon>
        <taxon>Cytophagales</taxon>
        <taxon>Spirosomataceae</taxon>
        <taxon>Arsenicibacter</taxon>
    </lineage>
</organism>
<evidence type="ECO:0008006" key="3">
    <source>
        <dbReference type="Google" id="ProtNLM"/>
    </source>
</evidence>
<dbReference type="EMBL" id="MORL01000006">
    <property type="protein sequence ID" value="OIN58703.1"/>
    <property type="molecule type" value="Genomic_DNA"/>
</dbReference>
<dbReference type="InterPro" id="IPR009351">
    <property type="entry name" value="AlkZ-like"/>
</dbReference>
<dbReference type="Pfam" id="PF06224">
    <property type="entry name" value="AlkZ-like"/>
    <property type="match status" value="1"/>
</dbReference>
<name>A0A1S2VJ13_9BACT</name>
<dbReference type="PANTHER" id="PTHR38479:SF2">
    <property type="entry name" value="WINGED HELIX DNA-BINDING DOMAIN-CONTAINING PROTEIN"/>
    <property type="match status" value="1"/>
</dbReference>
<keyword evidence="2" id="KW-1185">Reference proteome</keyword>
<dbReference type="Proteomes" id="UP000181790">
    <property type="component" value="Unassembled WGS sequence"/>
</dbReference>
<reference evidence="1 2" key="1">
    <citation type="submission" date="2016-10" db="EMBL/GenBank/DDBJ databases">
        <title>Arsenicibacter rosenii gen. nov., sp. nov., an efficient arsenic-methylating bacterium isolated from an arsenic-contaminated paddy soil.</title>
        <authorList>
            <person name="Huang K."/>
        </authorList>
    </citation>
    <scope>NUCLEOTIDE SEQUENCE [LARGE SCALE GENOMIC DNA]</scope>
    <source>
        <strain evidence="1 2">SM-1</strain>
    </source>
</reference>